<keyword evidence="14" id="KW-0628">Postsynaptic cell membrane</keyword>
<dbReference type="PANTHER" id="PTHR18945">
    <property type="entry name" value="NEUROTRANSMITTER GATED ION CHANNEL"/>
    <property type="match status" value="1"/>
</dbReference>
<evidence type="ECO:0000256" key="12">
    <source>
        <dbReference type="ARBA" id="ARBA00023170"/>
    </source>
</evidence>
<reference evidence="23 24" key="1">
    <citation type="submission" date="2016-03" db="EMBL/GenBank/DDBJ databases">
        <title>Trachymyrmex septentrionalis WGS genome.</title>
        <authorList>
            <person name="Nygaard S."/>
            <person name="Hu H."/>
            <person name="Boomsma J."/>
            <person name="Zhang G."/>
        </authorList>
    </citation>
    <scope>NUCLEOTIDE SEQUENCE [LARGE SCALE GENOMIC DNA]</scope>
    <source>
        <strain evidence="23">Tsep2-gDNA-1</strain>
        <tissue evidence="23">Whole body</tissue>
    </source>
</reference>
<evidence type="ECO:0000256" key="18">
    <source>
        <dbReference type="SAM" id="MobiDB-lite"/>
    </source>
</evidence>
<dbReference type="SUPFAM" id="SSF63712">
    <property type="entry name" value="Nicotinic receptor ligand binding domain-like"/>
    <property type="match status" value="1"/>
</dbReference>
<gene>
    <name evidence="23" type="ORF">ALC56_14526</name>
</gene>
<keyword evidence="13" id="KW-0325">Glycoprotein</keyword>
<evidence type="ECO:0000256" key="3">
    <source>
        <dbReference type="ARBA" id="ARBA00022448"/>
    </source>
</evidence>
<protein>
    <submittedName>
        <fullName evidence="23">Acetylcholine receptor subunit alpha-like protein</fullName>
    </submittedName>
</protein>
<comment type="similarity">
    <text evidence="2">Belongs to the ligand-gated ion channel (TC 1.A.9) family. Acetylcholine receptor (TC 1.A.9.1) subfamily.</text>
</comment>
<keyword evidence="6" id="KW-0732">Signal</keyword>
<feature type="transmembrane region" description="Helical" evidence="19">
    <location>
        <begin position="211"/>
        <end position="229"/>
    </location>
</feature>
<dbReference type="InterPro" id="IPR058912">
    <property type="entry name" value="HTH_animal"/>
</dbReference>
<keyword evidence="10 19" id="KW-0472">Membrane</keyword>
<feature type="transmembrane region" description="Helical" evidence="19">
    <location>
        <begin position="241"/>
        <end position="262"/>
    </location>
</feature>
<dbReference type="GO" id="GO:0045211">
    <property type="term" value="C:postsynaptic membrane"/>
    <property type="evidence" value="ECO:0007669"/>
    <property type="project" value="UniProtKB-SubCell"/>
</dbReference>
<evidence type="ECO:0000256" key="13">
    <source>
        <dbReference type="ARBA" id="ARBA00023180"/>
    </source>
</evidence>
<keyword evidence="11" id="KW-1015">Disulfide bond</keyword>
<dbReference type="SUPFAM" id="SSF90112">
    <property type="entry name" value="Neurotransmitter-gated ion-channel transmembrane pore"/>
    <property type="match status" value="1"/>
</dbReference>
<dbReference type="InterPro" id="IPR006202">
    <property type="entry name" value="Neur_chan_lig-bd"/>
</dbReference>
<dbReference type="InterPro" id="IPR038050">
    <property type="entry name" value="Neuro_actylchol_rec"/>
</dbReference>
<evidence type="ECO:0000256" key="10">
    <source>
        <dbReference type="ARBA" id="ARBA00023136"/>
    </source>
</evidence>
<dbReference type="FunFam" id="1.20.58.390:FF:000022">
    <property type="entry name" value="Nicotinic acetylcholine receptor subunit alpha4"/>
    <property type="match status" value="1"/>
</dbReference>
<evidence type="ECO:0000256" key="8">
    <source>
        <dbReference type="ARBA" id="ARBA00023018"/>
    </source>
</evidence>
<dbReference type="InterPro" id="IPR036719">
    <property type="entry name" value="Neuro-gated_channel_TM_sf"/>
</dbReference>
<feature type="domain" description="Helix-turn-helix" evidence="22">
    <location>
        <begin position="378"/>
        <end position="420"/>
    </location>
</feature>
<dbReference type="CDD" id="cd19064">
    <property type="entry name" value="LGIC_TM_nAChR"/>
    <property type="match status" value="1"/>
</dbReference>
<dbReference type="FunFam" id="1.20.58.390:FF:000012">
    <property type="entry name" value="Acetylcholine receptor subunit alpha-like"/>
    <property type="match status" value="1"/>
</dbReference>
<evidence type="ECO:0000256" key="17">
    <source>
        <dbReference type="ARBA" id="ARBA00034104"/>
    </source>
</evidence>
<feature type="transmembrane region" description="Helical" evidence="19">
    <location>
        <begin position="176"/>
        <end position="199"/>
    </location>
</feature>
<sequence length="611" mass="70145">MLHVPSDHIWRPDIVLYNKKKNKKDGLVPNRKYKVSSTAAAPRTTNVLARSADGNFEVTLATKATIYSQGLVEWKPPAIYKSSCEIDVEYFPFDEQTCVLKFGSWTYDGFKVDLRHMDEKLGSNVVDVGVDLSEFYMSVEWDILEVPAVRNEKFYTCCDEPYLDITFNITMRRKTLFYTVNIIIPCMGISFLTVLTFYLPSDSGEKVTLSISILISLHVFFLLVVEIIPPTSLVVPLLGKYLIFAMILVSISICVTVVVLNVHFRSPQTHKMAPWVKRVFIHILPRLLVMRRPQYKFETSRSHRQLVRRFPEHGTRIKIPGPIVYVCRYTSGRVLMRTVRGKEKTCYYPYSSTQEDSEEHLTPKRFHSRPPSKEDLSPSSMVDKIILLSHSHFHRKNFINAVNIFLSNGYPLQFIFSTIQKRIKYHINNTNIIHKKNHGHTKEKFFIIPYVKSISESFLSIVMKFKFLTDDARFGGSCLIHGPPLPPLPLHTECEDLSGDAGIEEVKSPPLRSPPVFSHSRCPPEVHRSCICVRFIAEHTKMLEDSTKVKEDWKYVAMVLDRLFLWIFTLAVLVGTAGIILQAPTLYDDRVPIDKKFSEFATTTVVKCPPQ</sequence>
<dbReference type="GO" id="GO:0004888">
    <property type="term" value="F:transmembrane signaling receptor activity"/>
    <property type="evidence" value="ECO:0007669"/>
    <property type="project" value="InterPro"/>
</dbReference>
<dbReference type="FunFam" id="2.70.170.10:FF:000013">
    <property type="entry name" value="Acetylcholine receptor subunit alpha"/>
    <property type="match status" value="1"/>
</dbReference>
<dbReference type="Gene3D" id="1.20.58.390">
    <property type="entry name" value="Neurotransmitter-gated ion-channel transmembrane domain"/>
    <property type="match status" value="2"/>
</dbReference>
<dbReference type="STRING" id="34720.A0A195ETD3"/>
<evidence type="ECO:0000256" key="1">
    <source>
        <dbReference type="ARBA" id="ARBA00003328"/>
    </source>
</evidence>
<keyword evidence="24" id="KW-1185">Reference proteome</keyword>
<dbReference type="InterPro" id="IPR002394">
    <property type="entry name" value="Nicotinic_acetylcholine_rcpt"/>
</dbReference>
<dbReference type="InterPro" id="IPR036734">
    <property type="entry name" value="Neur_chan_lig-bd_sf"/>
</dbReference>
<evidence type="ECO:0000256" key="19">
    <source>
        <dbReference type="SAM" id="Phobius"/>
    </source>
</evidence>
<keyword evidence="9" id="KW-0406">Ion transport</keyword>
<evidence type="ECO:0000256" key="6">
    <source>
        <dbReference type="ARBA" id="ARBA00022729"/>
    </source>
</evidence>
<dbReference type="InterPro" id="IPR006201">
    <property type="entry name" value="Neur_channel"/>
</dbReference>
<dbReference type="PROSITE" id="PS00236">
    <property type="entry name" value="NEUROTR_ION_CHANNEL"/>
    <property type="match status" value="1"/>
</dbReference>
<evidence type="ECO:0000256" key="16">
    <source>
        <dbReference type="ARBA" id="ARBA00023303"/>
    </source>
</evidence>
<evidence type="ECO:0000313" key="23">
    <source>
        <dbReference type="EMBL" id="KYN31139.1"/>
    </source>
</evidence>
<comment type="function">
    <text evidence="1">After binding acetylcholine, the AChR responds by an extensive change in conformation that affects all subunits and leads to opening of an ion-conducting channel across the plasma membrane.</text>
</comment>
<dbReference type="GO" id="GO:0007271">
    <property type="term" value="P:synaptic transmission, cholinergic"/>
    <property type="evidence" value="ECO:0007669"/>
    <property type="project" value="UniProtKB-ARBA"/>
</dbReference>
<keyword evidence="16" id="KW-0407">Ion channel</keyword>
<dbReference type="PRINTS" id="PR00254">
    <property type="entry name" value="NICOTINICR"/>
</dbReference>
<dbReference type="AlphaFoldDB" id="A0A195ETD3"/>
<comment type="subcellular location">
    <subcellularLocation>
        <location evidence="17">Postsynaptic cell membrane</location>
        <topology evidence="17">Multi-pass membrane protein</topology>
    </subcellularLocation>
</comment>
<evidence type="ECO:0000256" key="7">
    <source>
        <dbReference type="ARBA" id="ARBA00022989"/>
    </source>
</evidence>
<keyword evidence="4" id="KW-1003">Cell membrane</keyword>
<evidence type="ECO:0000256" key="4">
    <source>
        <dbReference type="ARBA" id="ARBA00022475"/>
    </source>
</evidence>
<dbReference type="InterPro" id="IPR018000">
    <property type="entry name" value="Neurotransmitter_ion_chnl_CS"/>
</dbReference>
<keyword evidence="7 19" id="KW-1133">Transmembrane helix</keyword>
<feature type="domain" description="Neurotransmitter-gated ion-channel transmembrane" evidence="21">
    <location>
        <begin position="182"/>
        <end position="319"/>
    </location>
</feature>
<evidence type="ECO:0000256" key="11">
    <source>
        <dbReference type="ARBA" id="ARBA00023157"/>
    </source>
</evidence>
<feature type="domain" description="Neurotransmitter-gated ion-channel transmembrane" evidence="21">
    <location>
        <begin position="516"/>
        <end position="579"/>
    </location>
</feature>
<keyword evidence="8" id="KW-0770">Synapse</keyword>
<dbReference type="Pfam" id="PF02931">
    <property type="entry name" value="Neur_chan_LBD"/>
    <property type="match status" value="1"/>
</dbReference>
<dbReference type="EMBL" id="KQ981989">
    <property type="protein sequence ID" value="KYN31139.1"/>
    <property type="molecule type" value="Genomic_DNA"/>
</dbReference>
<dbReference type="Proteomes" id="UP000078541">
    <property type="component" value="Unassembled WGS sequence"/>
</dbReference>
<evidence type="ECO:0000256" key="14">
    <source>
        <dbReference type="ARBA" id="ARBA00023257"/>
    </source>
</evidence>
<accession>A0A195ETD3</accession>
<proteinExistence type="inferred from homology"/>
<keyword evidence="3" id="KW-0813">Transport</keyword>
<dbReference type="Pfam" id="PF26215">
    <property type="entry name" value="HTH_animal"/>
    <property type="match status" value="1"/>
</dbReference>
<organism evidence="23 24">
    <name type="scientific">Trachymyrmex septentrionalis</name>
    <dbReference type="NCBI Taxonomy" id="34720"/>
    <lineage>
        <taxon>Eukaryota</taxon>
        <taxon>Metazoa</taxon>
        <taxon>Ecdysozoa</taxon>
        <taxon>Arthropoda</taxon>
        <taxon>Hexapoda</taxon>
        <taxon>Insecta</taxon>
        <taxon>Pterygota</taxon>
        <taxon>Neoptera</taxon>
        <taxon>Endopterygota</taxon>
        <taxon>Hymenoptera</taxon>
        <taxon>Apocrita</taxon>
        <taxon>Aculeata</taxon>
        <taxon>Formicoidea</taxon>
        <taxon>Formicidae</taxon>
        <taxon>Myrmicinae</taxon>
        <taxon>Trachymyrmex</taxon>
    </lineage>
</organism>
<dbReference type="Gene3D" id="2.70.170.10">
    <property type="entry name" value="Neurotransmitter-gated ion-channel ligand-binding domain"/>
    <property type="match status" value="1"/>
</dbReference>
<keyword evidence="5 19" id="KW-0812">Transmembrane</keyword>
<evidence type="ECO:0000259" key="22">
    <source>
        <dbReference type="Pfam" id="PF26215"/>
    </source>
</evidence>
<dbReference type="Pfam" id="PF02932">
    <property type="entry name" value="Neur_chan_memb"/>
    <property type="match status" value="2"/>
</dbReference>
<evidence type="ECO:0000256" key="9">
    <source>
        <dbReference type="ARBA" id="ARBA00023065"/>
    </source>
</evidence>
<evidence type="ECO:0000256" key="15">
    <source>
        <dbReference type="ARBA" id="ARBA00023286"/>
    </source>
</evidence>
<dbReference type="InterPro" id="IPR006029">
    <property type="entry name" value="Neurotrans-gated_channel_TM"/>
</dbReference>
<evidence type="ECO:0000256" key="5">
    <source>
        <dbReference type="ARBA" id="ARBA00022692"/>
    </source>
</evidence>
<feature type="domain" description="Neurotransmitter-gated ion-channel ligand-binding" evidence="20">
    <location>
        <begin position="47"/>
        <end position="175"/>
    </location>
</feature>
<evidence type="ECO:0000256" key="2">
    <source>
        <dbReference type="ARBA" id="ARBA00009237"/>
    </source>
</evidence>
<dbReference type="GO" id="GO:0022848">
    <property type="term" value="F:acetylcholine-gated monoatomic cation-selective channel activity"/>
    <property type="evidence" value="ECO:0007669"/>
    <property type="project" value="InterPro"/>
</dbReference>
<evidence type="ECO:0000313" key="24">
    <source>
        <dbReference type="Proteomes" id="UP000078541"/>
    </source>
</evidence>
<keyword evidence="15" id="KW-1071">Ligand-gated ion channel</keyword>
<feature type="region of interest" description="Disordered" evidence="18">
    <location>
        <begin position="358"/>
        <end position="377"/>
    </location>
</feature>
<name>A0A195ETD3_9HYME</name>
<feature type="transmembrane region" description="Helical" evidence="19">
    <location>
        <begin position="563"/>
        <end position="583"/>
    </location>
</feature>
<evidence type="ECO:0000259" key="20">
    <source>
        <dbReference type="Pfam" id="PF02931"/>
    </source>
</evidence>
<keyword evidence="12 23" id="KW-0675">Receptor</keyword>
<evidence type="ECO:0000259" key="21">
    <source>
        <dbReference type="Pfam" id="PF02932"/>
    </source>
</evidence>